<dbReference type="GO" id="GO:0003677">
    <property type="term" value="F:DNA binding"/>
    <property type="evidence" value="ECO:0007669"/>
    <property type="project" value="UniProtKB-KW"/>
</dbReference>
<dbReference type="InterPro" id="IPR007394">
    <property type="entry name" value="UPF0122"/>
</dbReference>
<dbReference type="Gene3D" id="1.10.10.10">
    <property type="entry name" value="Winged helix-like DNA-binding domain superfamily/Winged helix DNA-binding domain"/>
    <property type="match status" value="1"/>
</dbReference>
<evidence type="ECO:0000256" key="2">
    <source>
        <dbReference type="ARBA" id="ARBA00024764"/>
    </source>
</evidence>
<evidence type="ECO:0000313" key="6">
    <source>
        <dbReference type="Proteomes" id="UP000516046"/>
    </source>
</evidence>
<dbReference type="HAMAP" id="MF_00245">
    <property type="entry name" value="UPF0122"/>
    <property type="match status" value="1"/>
</dbReference>
<dbReference type="Proteomes" id="UP000516046">
    <property type="component" value="Chromosome"/>
</dbReference>
<name>A0A7G9WE53_9FIRM</name>
<dbReference type="InterPro" id="IPR036388">
    <property type="entry name" value="WH-like_DNA-bd_sf"/>
</dbReference>
<proteinExistence type="inferred from homology"/>
<protein>
    <recommendedName>
        <fullName evidence="3">UPF0122 protein H6X83_08295</fullName>
    </recommendedName>
</protein>
<evidence type="ECO:0000256" key="1">
    <source>
        <dbReference type="ARBA" id="ARBA00008720"/>
    </source>
</evidence>
<dbReference type="SUPFAM" id="SSF88659">
    <property type="entry name" value="Sigma3 and sigma4 domains of RNA polymerase sigma factors"/>
    <property type="match status" value="1"/>
</dbReference>
<organism evidence="5 6">
    <name type="scientific">Caproicibacterium amylolyticum</name>
    <dbReference type="NCBI Taxonomy" id="2766537"/>
    <lineage>
        <taxon>Bacteria</taxon>
        <taxon>Bacillati</taxon>
        <taxon>Bacillota</taxon>
        <taxon>Clostridia</taxon>
        <taxon>Eubacteriales</taxon>
        <taxon>Oscillospiraceae</taxon>
        <taxon>Caproicibacterium</taxon>
    </lineage>
</organism>
<dbReference type="InterPro" id="IPR054831">
    <property type="entry name" value="UPF0122_fam_protein"/>
</dbReference>
<dbReference type="AlphaFoldDB" id="A0A7G9WE53"/>
<keyword evidence="6" id="KW-1185">Reference proteome</keyword>
<gene>
    <name evidence="5" type="ORF">H6X83_08295</name>
</gene>
<dbReference type="PANTHER" id="PTHR40083:SF1">
    <property type="entry name" value="UPF0122 PROTEIN YLXM"/>
    <property type="match status" value="1"/>
</dbReference>
<dbReference type="PANTHER" id="PTHR40083">
    <property type="entry name" value="UPF0122 PROTEIN CBO2450/CLC_2298"/>
    <property type="match status" value="1"/>
</dbReference>
<dbReference type="RefSeq" id="WP_212506032.1">
    <property type="nucleotide sequence ID" value="NZ_CP060696.1"/>
</dbReference>
<keyword evidence="5" id="KW-0238">DNA-binding</keyword>
<dbReference type="Pfam" id="PF04297">
    <property type="entry name" value="UPF0122"/>
    <property type="match status" value="1"/>
</dbReference>
<comment type="function">
    <text evidence="2 3">Might take part in the signal recognition particle (SRP) pathway. This is inferred from the conservation of its genetic proximity to ftsY/ffh. May be a regulatory protein.</text>
</comment>
<dbReference type="EMBL" id="CP060696">
    <property type="protein sequence ID" value="QNO16965.1"/>
    <property type="molecule type" value="Genomic_DNA"/>
</dbReference>
<dbReference type="NCBIfam" id="NF045758">
    <property type="entry name" value="YlxM"/>
    <property type="match status" value="1"/>
</dbReference>
<evidence type="ECO:0000313" key="5">
    <source>
        <dbReference type="EMBL" id="QNO16965.1"/>
    </source>
</evidence>
<comment type="similarity">
    <text evidence="1 3">Belongs to the UPF0122 family.</text>
</comment>
<sequence>MAKDFEISLLLDYYGSMLTEKQRDVISCYYNDDLSLSEIAQNEGITRQGVRDAIKRGETQLKEMEENLGLLQKSKARAAAFSQIRQYAEHIRDYNSRFVYDKSITEQIENLLKILNKLESAD</sequence>
<keyword evidence="4" id="KW-0175">Coiled coil</keyword>
<evidence type="ECO:0000256" key="4">
    <source>
        <dbReference type="SAM" id="Coils"/>
    </source>
</evidence>
<feature type="coiled-coil region" evidence="4">
    <location>
        <begin position="47"/>
        <end position="74"/>
    </location>
</feature>
<evidence type="ECO:0000256" key="3">
    <source>
        <dbReference type="HAMAP-Rule" id="MF_00245"/>
    </source>
</evidence>
<reference evidence="5 6" key="1">
    <citation type="submission" date="2020-08" db="EMBL/GenBank/DDBJ databases">
        <authorList>
            <person name="Ren C."/>
            <person name="Gu Y."/>
            <person name="Xu Y."/>
        </authorList>
    </citation>
    <scope>NUCLEOTIDE SEQUENCE [LARGE SCALE GENOMIC DNA]</scope>
    <source>
        <strain evidence="5 6">LBM18003</strain>
    </source>
</reference>
<accession>A0A7G9WE53</accession>
<dbReference type="InterPro" id="IPR013324">
    <property type="entry name" value="RNA_pol_sigma_r3/r4-like"/>
</dbReference>
<dbReference type="KEGG" id="caml:H6X83_08295"/>